<evidence type="ECO:0000256" key="5">
    <source>
        <dbReference type="ARBA" id="ARBA00022692"/>
    </source>
</evidence>
<gene>
    <name evidence="9" type="ORF">GA0061102_101398</name>
</gene>
<dbReference type="PANTHER" id="PTHR32063:SF78">
    <property type="entry name" value="ACRB_ACRD_ACRF FAMILY PROTEIN"/>
    <property type="match status" value="1"/>
</dbReference>
<keyword evidence="4" id="KW-0997">Cell inner membrane</keyword>
<dbReference type="SUPFAM" id="SSF82866">
    <property type="entry name" value="Multidrug efflux transporter AcrB transmembrane domain"/>
    <property type="match status" value="2"/>
</dbReference>
<dbReference type="OrthoDB" id="9807350at2"/>
<reference evidence="10" key="1">
    <citation type="submission" date="2016-08" db="EMBL/GenBank/DDBJ databases">
        <authorList>
            <person name="Varghese N."/>
            <person name="Submissions Spin"/>
        </authorList>
    </citation>
    <scope>NUCLEOTIDE SEQUENCE [LARGE SCALE GENOMIC DNA]</scope>
    <source>
        <strain evidence="10">HAMBI 2971</strain>
    </source>
</reference>
<comment type="subcellular location">
    <subcellularLocation>
        <location evidence="1">Cell inner membrane</location>
        <topology evidence="1">Multi-pass membrane protein</topology>
    </subcellularLocation>
</comment>
<evidence type="ECO:0000313" key="10">
    <source>
        <dbReference type="Proteomes" id="UP000199435"/>
    </source>
</evidence>
<evidence type="ECO:0000256" key="3">
    <source>
        <dbReference type="ARBA" id="ARBA00022475"/>
    </source>
</evidence>
<dbReference type="SUPFAM" id="SSF82714">
    <property type="entry name" value="Multidrug efflux transporter AcrB TolC docking domain, DN and DC subdomains"/>
    <property type="match status" value="2"/>
</dbReference>
<evidence type="ECO:0000256" key="7">
    <source>
        <dbReference type="ARBA" id="ARBA00023136"/>
    </source>
</evidence>
<dbReference type="Pfam" id="PF00873">
    <property type="entry name" value="ACR_tran"/>
    <property type="match status" value="1"/>
</dbReference>
<keyword evidence="5 8" id="KW-0812">Transmembrane</keyword>
<dbReference type="InterPro" id="IPR001036">
    <property type="entry name" value="Acrflvin-R"/>
</dbReference>
<feature type="transmembrane region" description="Helical" evidence="8">
    <location>
        <begin position="463"/>
        <end position="486"/>
    </location>
</feature>
<dbReference type="AlphaFoldDB" id="A0A1C3VIL2"/>
<feature type="transmembrane region" description="Helical" evidence="8">
    <location>
        <begin position="428"/>
        <end position="451"/>
    </location>
</feature>
<evidence type="ECO:0000313" key="9">
    <source>
        <dbReference type="EMBL" id="SCB27561.1"/>
    </source>
</evidence>
<protein>
    <submittedName>
        <fullName evidence="9">Multidrug efflux pump</fullName>
    </submittedName>
</protein>
<feature type="transmembrane region" description="Helical" evidence="8">
    <location>
        <begin position="953"/>
        <end position="974"/>
    </location>
</feature>
<sequence>MNVSSLFIGRPIATSLLGVAVLLGGILGFLFLPVAPLPQVDFPTIQVTTQLPGADPDTMAALVTAPLERPLGQIPSLTSMTSSSAFGISQITLQFDLGRDIDGAAQDVQAAINAAGSTLPRTLPYPPTYSKVNPADTPIVTLALRSDSYSIRELSDFADTMMAQRLSEVSGVGNVSIQGGVKPAIRVQVDLPRLASYGLALEDIRTAITSASVAGAKGALDGTQQSFTLAANDQIVDPNVYKSVIVAYRNNAPVQLKDVADVVEGLENNRVGAWYQGKPAVIIDIMRQPGANVIQTVENVLQQLPKLKQAMPAGISLDIVNDRTETIRASIHDVQWTLVISIGLVILVVLLFLRTMTATFIAGVALPLSLIATFGVMWFAGFSLDNLSLMALTIGTGFVVDDAIVMIENIARHIEEGENPMQAALKGAGEIGFTIISLTVSLVAVFIPLLFMTGIVGRMFREFALTLTIAVVVSAVVSLTLTPMMCARILRKPKERAGGLLAGADRFTDWMIEGYRRSLVWAVDRSGLMLVVTVVTLAATIALYVVIPKGFLPAQDTGLITAVIEAEPTTSFETMKQMQATVTDRLRKDPDVDGVVSVIGASASNLTLNTGNLSLILKPRNQRTASADQIIERMRDDVAGMPGIHVTFQSVRDISISTRASRAPYQYTLTGTDTNTVVDWSQKLAQRLQESPKLMDVASEVEMGGGRIFVNVDRETASRLGVSMQAVSDTLNDAFGQRQIATIYGQANQYRVILEAAPQYQSDPKSLDKLYVAGASDTQVPLNAFTTATFTTAPLVISHDEQFPAVTISFDIAKGASLSEAVAEIKAAEQDIGMPDNIQRKYSGDAEEFASSLAGEPWLILAAVVTIYIVLGLLYESAVHPVTILSTLPSAGVGALLALMLFGQDLSVIALIGIVLLMGIVKKNAIMMIDFALEAERKEGLEPREAILKASILRFRPIMMTTLAALFGALPLALAQGTGAELRIPLGITIIGGLVLSQLLTLYTTPVIYLAFERLRARIVGRTSGTPSAEMDELAGGET</sequence>
<dbReference type="Gene3D" id="3.30.70.1320">
    <property type="entry name" value="Multidrug efflux transporter AcrB pore domain like"/>
    <property type="match status" value="1"/>
</dbReference>
<feature type="transmembrane region" description="Helical" evidence="8">
    <location>
        <begin position="334"/>
        <end position="353"/>
    </location>
</feature>
<dbReference type="Gene3D" id="3.30.70.1440">
    <property type="entry name" value="Multidrug efflux transporter AcrB pore domain"/>
    <property type="match status" value="1"/>
</dbReference>
<dbReference type="EMBL" id="FMAH01000013">
    <property type="protein sequence ID" value="SCB27561.1"/>
    <property type="molecule type" value="Genomic_DNA"/>
</dbReference>
<feature type="transmembrane region" description="Helical" evidence="8">
    <location>
        <begin position="526"/>
        <end position="547"/>
    </location>
</feature>
<dbReference type="FunFam" id="3.30.70.1430:FF:000001">
    <property type="entry name" value="Efflux pump membrane transporter"/>
    <property type="match status" value="1"/>
</dbReference>
<feature type="transmembrane region" description="Helical" evidence="8">
    <location>
        <begin position="858"/>
        <end position="875"/>
    </location>
</feature>
<keyword evidence="6 8" id="KW-1133">Transmembrane helix</keyword>
<dbReference type="InterPro" id="IPR027463">
    <property type="entry name" value="AcrB_DN_DC_subdom"/>
</dbReference>
<evidence type="ECO:0000256" key="2">
    <source>
        <dbReference type="ARBA" id="ARBA00022448"/>
    </source>
</evidence>
<keyword evidence="7 8" id="KW-0472">Membrane</keyword>
<dbReference type="GO" id="GO:0042910">
    <property type="term" value="F:xenobiotic transmembrane transporter activity"/>
    <property type="evidence" value="ECO:0007669"/>
    <property type="project" value="TreeGrafter"/>
</dbReference>
<dbReference type="Gene3D" id="3.30.2090.10">
    <property type="entry name" value="Multidrug efflux transporter AcrB TolC docking domain, DN and DC subdomains"/>
    <property type="match status" value="2"/>
</dbReference>
<dbReference type="STRING" id="411945.GA0061102_101398"/>
<proteinExistence type="predicted"/>
<dbReference type="PANTHER" id="PTHR32063">
    <property type="match status" value="1"/>
</dbReference>
<accession>A0A1C3VIL2</accession>
<dbReference type="GO" id="GO:0005886">
    <property type="term" value="C:plasma membrane"/>
    <property type="evidence" value="ECO:0007669"/>
    <property type="project" value="UniProtKB-SubCell"/>
</dbReference>
<dbReference type="NCBIfam" id="NF033617">
    <property type="entry name" value="RND_permease_2"/>
    <property type="match status" value="1"/>
</dbReference>
<keyword evidence="2" id="KW-0813">Transport</keyword>
<name>A0A1C3VIL2_9HYPH</name>
<evidence type="ECO:0000256" key="8">
    <source>
        <dbReference type="SAM" id="Phobius"/>
    </source>
</evidence>
<dbReference type="FunFam" id="1.20.1640.10:FF:000001">
    <property type="entry name" value="Efflux pump membrane transporter"/>
    <property type="match status" value="1"/>
</dbReference>
<organism evidence="9 10">
    <name type="scientific">Rhizobium miluonense</name>
    <dbReference type="NCBI Taxonomy" id="411945"/>
    <lineage>
        <taxon>Bacteria</taxon>
        <taxon>Pseudomonadati</taxon>
        <taxon>Pseudomonadota</taxon>
        <taxon>Alphaproteobacteria</taxon>
        <taxon>Hyphomicrobiales</taxon>
        <taxon>Rhizobiaceae</taxon>
        <taxon>Rhizobium/Agrobacterium group</taxon>
        <taxon>Rhizobium</taxon>
    </lineage>
</organism>
<dbReference type="SUPFAM" id="SSF82693">
    <property type="entry name" value="Multidrug efflux transporter AcrB pore domain, PN1, PN2, PC1 and PC2 subdomains"/>
    <property type="match status" value="3"/>
</dbReference>
<evidence type="ECO:0000256" key="4">
    <source>
        <dbReference type="ARBA" id="ARBA00022519"/>
    </source>
</evidence>
<dbReference type="Gene3D" id="1.20.1640.10">
    <property type="entry name" value="Multidrug efflux transporter AcrB transmembrane domain"/>
    <property type="match status" value="2"/>
</dbReference>
<feature type="transmembrane region" description="Helical" evidence="8">
    <location>
        <begin position="986"/>
        <end position="1012"/>
    </location>
</feature>
<dbReference type="PRINTS" id="PR00702">
    <property type="entry name" value="ACRIFLAVINRP"/>
</dbReference>
<feature type="transmembrane region" description="Helical" evidence="8">
    <location>
        <begin position="12"/>
        <end position="32"/>
    </location>
</feature>
<evidence type="ECO:0000256" key="1">
    <source>
        <dbReference type="ARBA" id="ARBA00004429"/>
    </source>
</evidence>
<dbReference type="Proteomes" id="UP000199435">
    <property type="component" value="Unassembled WGS sequence"/>
</dbReference>
<feature type="transmembrane region" description="Helical" evidence="8">
    <location>
        <begin position="360"/>
        <end position="381"/>
    </location>
</feature>
<keyword evidence="10" id="KW-1185">Reference proteome</keyword>
<evidence type="ECO:0000256" key="6">
    <source>
        <dbReference type="ARBA" id="ARBA00022989"/>
    </source>
</evidence>
<keyword evidence="3" id="KW-1003">Cell membrane</keyword>
<dbReference type="RefSeq" id="WP_092848279.1">
    <property type="nucleotide sequence ID" value="NZ_FMAH01000013.1"/>
</dbReference>
<dbReference type="Gene3D" id="3.30.70.1430">
    <property type="entry name" value="Multidrug efflux transporter AcrB pore domain"/>
    <property type="match status" value="2"/>
</dbReference>